<dbReference type="InterPro" id="IPR035587">
    <property type="entry name" value="DUS-like_FMN-bd"/>
</dbReference>
<evidence type="ECO:0000256" key="5">
    <source>
        <dbReference type="PIRNR" id="PIRNR006621"/>
    </source>
</evidence>
<comment type="similarity">
    <text evidence="5">Belongs to the dus family.</text>
</comment>
<dbReference type="Gene3D" id="3.20.20.70">
    <property type="entry name" value="Aldolase class I"/>
    <property type="match status" value="1"/>
</dbReference>
<name>A0A354M5U2_9BACT</name>
<dbReference type="Proteomes" id="UP000262954">
    <property type="component" value="Unassembled WGS sequence"/>
</dbReference>
<reference evidence="9 10" key="1">
    <citation type="journal article" date="2018" name="Nat. Biotechnol.">
        <title>A standardized bacterial taxonomy based on genome phylogeny substantially revises the tree of life.</title>
        <authorList>
            <person name="Parks D.H."/>
            <person name="Chuvochina M."/>
            <person name="Waite D.W."/>
            <person name="Rinke C."/>
            <person name="Skarshewski A."/>
            <person name="Chaumeil P.A."/>
            <person name="Hugenholtz P."/>
        </authorList>
    </citation>
    <scope>NUCLEOTIDE SEQUENCE [LARGE SCALE GENOMIC DNA]</scope>
    <source>
        <strain evidence="9">UBA11482</strain>
    </source>
</reference>
<keyword evidence="7" id="KW-0547">Nucleotide-binding</keyword>
<feature type="binding site" evidence="7">
    <location>
        <begin position="221"/>
        <end position="222"/>
    </location>
    <ligand>
        <name>FMN</name>
        <dbReference type="ChEBI" id="CHEBI:58210"/>
    </ligand>
</feature>
<dbReference type="PANTHER" id="PTHR45846:SF1">
    <property type="entry name" value="TRNA-DIHYDROURIDINE(47) SYNTHASE [NAD(P)(+)]-LIKE"/>
    <property type="match status" value="1"/>
</dbReference>
<keyword evidence="2 5" id="KW-0288">FMN</keyword>
<dbReference type="SUPFAM" id="SSF51395">
    <property type="entry name" value="FMN-linked oxidoreductases"/>
    <property type="match status" value="1"/>
</dbReference>
<comment type="cofactor">
    <cofactor evidence="5 7">
        <name>FMN</name>
        <dbReference type="ChEBI" id="CHEBI:58210"/>
    </cofactor>
</comment>
<evidence type="ECO:0000256" key="4">
    <source>
        <dbReference type="ARBA" id="ARBA00023002"/>
    </source>
</evidence>
<accession>A0A354M5U2</accession>
<evidence type="ECO:0000256" key="2">
    <source>
        <dbReference type="ARBA" id="ARBA00022643"/>
    </source>
</evidence>
<feature type="active site" description="Proton donor" evidence="6">
    <location>
        <position position="97"/>
    </location>
</feature>
<dbReference type="PIRSF" id="PIRSF006621">
    <property type="entry name" value="Dus"/>
    <property type="match status" value="1"/>
</dbReference>
<feature type="binding site" evidence="7">
    <location>
        <position position="165"/>
    </location>
    <ligand>
        <name>FMN</name>
        <dbReference type="ChEBI" id="CHEBI:58210"/>
    </ligand>
</feature>
<dbReference type="InterPro" id="IPR013785">
    <property type="entry name" value="Aldolase_TIM"/>
</dbReference>
<comment type="caution">
    <text evidence="9">The sequence shown here is derived from an EMBL/GenBank/DDBJ whole genome shotgun (WGS) entry which is preliminary data.</text>
</comment>
<evidence type="ECO:0000259" key="8">
    <source>
        <dbReference type="Pfam" id="PF01207"/>
    </source>
</evidence>
<dbReference type="InterPro" id="IPR001269">
    <property type="entry name" value="DUS_fam"/>
</dbReference>
<organism evidence="9 10">
    <name type="scientific">Coprobacter fastidiosus</name>
    <dbReference type="NCBI Taxonomy" id="1099853"/>
    <lineage>
        <taxon>Bacteria</taxon>
        <taxon>Pseudomonadati</taxon>
        <taxon>Bacteroidota</taxon>
        <taxon>Bacteroidia</taxon>
        <taxon>Bacteroidales</taxon>
        <taxon>Barnesiellaceae</taxon>
        <taxon>Coprobacter</taxon>
    </lineage>
</organism>
<dbReference type="EC" id="1.3.1.-" evidence="5"/>
<dbReference type="GO" id="GO:0050660">
    <property type="term" value="F:flavin adenine dinucleotide binding"/>
    <property type="evidence" value="ECO:0007669"/>
    <property type="project" value="InterPro"/>
</dbReference>
<evidence type="ECO:0000256" key="1">
    <source>
        <dbReference type="ARBA" id="ARBA00022630"/>
    </source>
</evidence>
<gene>
    <name evidence="9" type="ORF">DDY73_12870</name>
</gene>
<feature type="domain" description="DUS-like FMN-binding" evidence="8">
    <location>
        <begin position="10"/>
        <end position="264"/>
    </location>
</feature>
<sequence length="313" mass="36202">MIDCPIYFASLQGYTDAPYRNYFHTYFGGVDVYYTPFVRLENGNKFRNRDISDIDPLRNSVPILVPQVIASIPEELRSILCLFEKQGYTRADLNLGCPFPLLTKRHKGSGILPFPEEVEALLKVFLEFPAIDFSIKARLGWESADEIFRLLPLLEKYPVSRVVLHPRLGIQQYKGKTDLKTFSRFYELCPVPLIYNGDLVTLEDIECIIADYPHLAGVMLGRGLLTDPSLALTYKSGTKLPDSEFRERLYCFHNALLQYYSSHYQGGDHQVLAKMKTLWEYLCPDMDRKLRKCILKSRNLDAYRSYVQEILKK</sequence>
<dbReference type="EMBL" id="DNWC01000165">
    <property type="protein sequence ID" value="HBJ09881.1"/>
    <property type="molecule type" value="Genomic_DNA"/>
</dbReference>
<evidence type="ECO:0000313" key="10">
    <source>
        <dbReference type="Proteomes" id="UP000262954"/>
    </source>
</evidence>
<protein>
    <recommendedName>
        <fullName evidence="5">tRNA-dihydrouridine synthase</fullName>
        <ecNumber evidence="5">1.3.1.-</ecNumber>
    </recommendedName>
</protein>
<dbReference type="PANTHER" id="PTHR45846">
    <property type="entry name" value="TRNA-DIHYDROURIDINE(47) SYNTHASE [NAD(P)(+)]-LIKE"/>
    <property type="match status" value="1"/>
</dbReference>
<evidence type="ECO:0000256" key="3">
    <source>
        <dbReference type="ARBA" id="ARBA00022694"/>
    </source>
</evidence>
<keyword evidence="4 5" id="KW-0560">Oxidoreductase</keyword>
<evidence type="ECO:0000313" key="9">
    <source>
        <dbReference type="EMBL" id="HBJ09881.1"/>
    </source>
</evidence>
<dbReference type="GO" id="GO:0003723">
    <property type="term" value="F:RNA binding"/>
    <property type="evidence" value="ECO:0007669"/>
    <property type="project" value="TreeGrafter"/>
</dbReference>
<feature type="binding site" evidence="7">
    <location>
        <position position="136"/>
    </location>
    <ligand>
        <name>FMN</name>
        <dbReference type="ChEBI" id="CHEBI:58210"/>
    </ligand>
</feature>
<evidence type="ECO:0000256" key="7">
    <source>
        <dbReference type="PIRSR" id="PIRSR006621-2"/>
    </source>
</evidence>
<proteinExistence type="inferred from homology"/>
<keyword evidence="3 5" id="KW-0819">tRNA processing</keyword>
<keyword evidence="1 5" id="KW-0285">Flavoprotein</keyword>
<feature type="binding site" evidence="7">
    <location>
        <position position="67"/>
    </location>
    <ligand>
        <name>FMN</name>
        <dbReference type="ChEBI" id="CHEBI:58210"/>
    </ligand>
</feature>
<evidence type="ECO:0000256" key="6">
    <source>
        <dbReference type="PIRSR" id="PIRSR006621-1"/>
    </source>
</evidence>
<dbReference type="AlphaFoldDB" id="A0A354M5U2"/>
<comment type="function">
    <text evidence="5">Catalyzes the synthesis of 5,6-dihydrouridine (D), a modified base found in the D-loop of most tRNAs, via the reduction of the C5-C6 double bond in target uridines.</text>
</comment>
<dbReference type="Pfam" id="PF01207">
    <property type="entry name" value="Dus"/>
    <property type="match status" value="1"/>
</dbReference>
<dbReference type="CDD" id="cd02801">
    <property type="entry name" value="DUS_like_FMN"/>
    <property type="match status" value="1"/>
</dbReference>
<dbReference type="GO" id="GO:0017150">
    <property type="term" value="F:tRNA dihydrouridine synthase activity"/>
    <property type="evidence" value="ECO:0007669"/>
    <property type="project" value="InterPro"/>
</dbReference>